<dbReference type="InterPro" id="IPR031616">
    <property type="entry name" value="BsrE-like"/>
</dbReference>
<comment type="caution">
    <text evidence="2">The sequence shown here is derived from an EMBL/GenBank/DDBJ whole genome shotgun (WGS) entry which is preliminary data.</text>
</comment>
<keyword evidence="1" id="KW-1133">Transmembrane helix</keyword>
<reference evidence="2" key="1">
    <citation type="submission" date="2023-03" db="EMBL/GenBank/DDBJ databases">
        <title>Bacterial isolates from washroom surfaces on a university campus.</title>
        <authorList>
            <person name="Holman D.B."/>
            <person name="Gzyl K.E."/>
            <person name="Taheri A.E."/>
        </authorList>
    </citation>
    <scope>NUCLEOTIDE SEQUENCE</scope>
    <source>
        <strain evidence="2">RD03</strain>
    </source>
</reference>
<evidence type="ECO:0000313" key="3">
    <source>
        <dbReference type="Proteomes" id="UP001159179"/>
    </source>
</evidence>
<dbReference type="Proteomes" id="UP001159179">
    <property type="component" value="Unassembled WGS sequence"/>
</dbReference>
<dbReference type="Pfam" id="PF16935">
    <property type="entry name" value="Hol_Tox"/>
    <property type="match status" value="1"/>
</dbReference>
<evidence type="ECO:0000256" key="1">
    <source>
        <dbReference type="SAM" id="Phobius"/>
    </source>
</evidence>
<sequence>MVTVYEAVSLMIMFGTLIVAVIAVVISLVKRK</sequence>
<accession>A0AAW6SUL9</accession>
<evidence type="ECO:0000313" key="2">
    <source>
        <dbReference type="EMBL" id="MDH5162506.1"/>
    </source>
</evidence>
<keyword evidence="1" id="KW-0472">Membrane</keyword>
<organism evidence="2 3">
    <name type="scientific">Heyndrickxia oleronia</name>
    <dbReference type="NCBI Taxonomy" id="38875"/>
    <lineage>
        <taxon>Bacteria</taxon>
        <taxon>Bacillati</taxon>
        <taxon>Bacillota</taxon>
        <taxon>Bacilli</taxon>
        <taxon>Bacillales</taxon>
        <taxon>Bacillaceae</taxon>
        <taxon>Heyndrickxia</taxon>
    </lineage>
</organism>
<protein>
    <submittedName>
        <fullName evidence="2">Holin-like toxin</fullName>
    </submittedName>
</protein>
<dbReference type="AlphaFoldDB" id="A0AAW6SUL9"/>
<gene>
    <name evidence="2" type="ORF">P5X88_16355</name>
</gene>
<dbReference type="EMBL" id="JAROYP010000009">
    <property type="protein sequence ID" value="MDH5162506.1"/>
    <property type="molecule type" value="Genomic_DNA"/>
</dbReference>
<dbReference type="RefSeq" id="WP_139358081.1">
    <property type="nucleotide sequence ID" value="NZ_CP065424.1"/>
</dbReference>
<feature type="transmembrane region" description="Helical" evidence="1">
    <location>
        <begin position="6"/>
        <end position="29"/>
    </location>
</feature>
<name>A0AAW6SUL9_9BACI</name>
<keyword evidence="1" id="KW-0812">Transmembrane</keyword>
<proteinExistence type="predicted"/>